<protein>
    <submittedName>
        <fullName evidence="1">Uncharacterized protein</fullName>
    </submittedName>
</protein>
<accession>F9GEN4</accession>
<reference evidence="1" key="1">
    <citation type="journal article" date="2012" name="Mol. Plant Microbe Interact.">
        <title>A highly conserved effector in Fusarium oxysporum is required for full virulence on Arabidopsis.</title>
        <authorList>
            <person name="Thatcher L.F."/>
            <person name="Gardiner D.M."/>
            <person name="Kazan K."/>
            <person name="Manners J."/>
        </authorList>
    </citation>
    <scope>NUCLEOTIDE SEQUENCE [LARGE SCALE GENOMIC DNA]</scope>
    <source>
        <strain evidence="1">Fo5176</strain>
    </source>
</reference>
<name>F9GEN4_FUSOF</name>
<dbReference type="EMBL" id="AFQF01006462">
    <property type="protein sequence ID" value="EGU72373.1"/>
    <property type="molecule type" value="Genomic_DNA"/>
</dbReference>
<comment type="caution">
    <text evidence="1">The sequence shown here is derived from an EMBL/GenBank/DDBJ whole genome shotgun (WGS) entry which is preliminary data.</text>
</comment>
<dbReference type="AlphaFoldDB" id="F9GEN4"/>
<gene>
    <name evidence="1" type="ORF">FOXB_17118</name>
</gene>
<evidence type="ECO:0000313" key="1">
    <source>
        <dbReference type="EMBL" id="EGU72373.1"/>
    </source>
</evidence>
<sequence length="66" mass="7682">VRMAYGVWVGTAQLCEKIACHALAHREVLILEYGLHNVSKYKRLKSEQELYATRVDPQRNSRLPRD</sequence>
<organism evidence="1">
    <name type="scientific">Fusarium oxysporum (strain Fo5176)</name>
    <name type="common">Fusarium vascular wilt</name>
    <dbReference type="NCBI Taxonomy" id="660025"/>
    <lineage>
        <taxon>Eukaryota</taxon>
        <taxon>Fungi</taxon>
        <taxon>Dikarya</taxon>
        <taxon>Ascomycota</taxon>
        <taxon>Pezizomycotina</taxon>
        <taxon>Sordariomycetes</taxon>
        <taxon>Hypocreomycetidae</taxon>
        <taxon>Hypocreales</taxon>
        <taxon>Nectriaceae</taxon>
        <taxon>Fusarium</taxon>
        <taxon>Fusarium oxysporum species complex</taxon>
    </lineage>
</organism>
<feature type="non-terminal residue" evidence="1">
    <location>
        <position position="1"/>
    </location>
</feature>
<proteinExistence type="predicted"/>